<protein>
    <submittedName>
        <fullName evidence="1">Amidase</fullName>
    </submittedName>
</protein>
<accession>A0A2S5G8R0</accession>
<organism evidence="1 2">
    <name type="scientific">Jeotgalibacillus proteolyticus</name>
    <dbReference type="NCBI Taxonomy" id="2082395"/>
    <lineage>
        <taxon>Bacteria</taxon>
        <taxon>Bacillati</taxon>
        <taxon>Bacillota</taxon>
        <taxon>Bacilli</taxon>
        <taxon>Bacillales</taxon>
        <taxon>Caryophanaceae</taxon>
        <taxon>Jeotgalibacillus</taxon>
    </lineage>
</organism>
<dbReference type="OrthoDB" id="7054537at2"/>
<keyword evidence="2" id="KW-1185">Reference proteome</keyword>
<evidence type="ECO:0000313" key="1">
    <source>
        <dbReference type="EMBL" id="PPA69301.1"/>
    </source>
</evidence>
<dbReference type="RefSeq" id="WP_104059039.1">
    <property type="nucleotide sequence ID" value="NZ_PREZ01000006.1"/>
</dbReference>
<proteinExistence type="predicted"/>
<evidence type="ECO:0000313" key="2">
    <source>
        <dbReference type="Proteomes" id="UP000239047"/>
    </source>
</evidence>
<name>A0A2S5G8R0_9BACL</name>
<dbReference type="Proteomes" id="UP000239047">
    <property type="component" value="Unassembled WGS sequence"/>
</dbReference>
<reference evidence="1 2" key="1">
    <citation type="submission" date="2018-02" db="EMBL/GenBank/DDBJ databases">
        <title>Jeotgalibacillus proteolyticum sp. nov. a protease producing bacterium isolated from ocean sediments of Laizhou Bay.</title>
        <authorList>
            <person name="Li Y."/>
        </authorList>
    </citation>
    <scope>NUCLEOTIDE SEQUENCE [LARGE SCALE GENOMIC DNA]</scope>
    <source>
        <strain evidence="1 2">22-7</strain>
    </source>
</reference>
<dbReference type="AlphaFoldDB" id="A0A2S5G8R0"/>
<gene>
    <name evidence="1" type="ORF">C4B60_15995</name>
</gene>
<sequence>MDKASTLNSSFIKATWIWNPTAIIQKEHELLSFINKKQLVNIWLQIDQTLPHELYQQFIKKAGQIGTAVYALDGAEDWIESKELLQQNRLMAWLRDYQVKSDKPEWFAGVHLDVEPYLTEGWTEDHSKAIHSYQTLLTKAKKDTESMNLVLEADIPFWFDEIFYENHFGRGNLAEWVIANTDRVTIMAYRNQASAIIEIVKNKITFAGNWQKQLIIGVETDYTNEGDHVSFINKRETDMNHELSLVANYFCRQPGFGGLAIHHLDSWKSIGY</sequence>
<dbReference type="EMBL" id="PREZ01000006">
    <property type="protein sequence ID" value="PPA69301.1"/>
    <property type="molecule type" value="Genomic_DNA"/>
</dbReference>
<comment type="caution">
    <text evidence="1">The sequence shown here is derived from an EMBL/GenBank/DDBJ whole genome shotgun (WGS) entry which is preliminary data.</text>
</comment>